<keyword evidence="5" id="KW-1185">Reference proteome</keyword>
<protein>
    <submittedName>
        <fullName evidence="4">UDPGP type 1 family protein</fullName>
    </submittedName>
</protein>
<dbReference type="PANTHER" id="PTHR11952:SF2">
    <property type="entry name" value="LD24639P"/>
    <property type="match status" value="1"/>
</dbReference>
<dbReference type="InterPro" id="IPR039741">
    <property type="entry name" value="UDP-sugar_pyrophosphorylase"/>
</dbReference>
<evidence type="ECO:0000313" key="5">
    <source>
        <dbReference type="Proteomes" id="UP001216907"/>
    </source>
</evidence>
<dbReference type="Pfam" id="PF01704">
    <property type="entry name" value="UDPGP"/>
    <property type="match status" value="1"/>
</dbReference>
<evidence type="ECO:0000256" key="1">
    <source>
        <dbReference type="ARBA" id="ARBA00010401"/>
    </source>
</evidence>
<accession>A0ABT6F4T5</accession>
<dbReference type="InterPro" id="IPR029044">
    <property type="entry name" value="Nucleotide-diphossugar_trans"/>
</dbReference>
<dbReference type="Gene3D" id="3.90.550.10">
    <property type="entry name" value="Spore Coat Polysaccharide Biosynthesis Protein SpsA, Chain A"/>
    <property type="match status" value="1"/>
</dbReference>
<proteinExistence type="inferred from homology"/>
<keyword evidence="2" id="KW-0808">Transferase</keyword>
<comment type="caution">
    <text evidence="4">The sequence shown here is derived from an EMBL/GenBank/DDBJ whole genome shotgun (WGS) entry which is preliminary data.</text>
</comment>
<sequence>MALKQELAERLGRHGQEHLLRSWDDLDEEARKVLAEEIESIDFDQLDRLIAEHVRGDAAATDLNDDLVRPIDVVRMPQTDGERAARRRATEAGEEALSAGEVGVVLVAGGSGTRLGFAGPKGTFPIGPVSSASLFQIHAEKIVALGSRYGKQPPLYVMTSPENHDVTVRYFEQHDRFGLDHVRFFVQGQMPAVDLATGKVLLAGPGRIAMSPDGHGGTLTALAGPGDAGCTPSCLAEMGDRGVRTLFYFQVDNPMVEIADPTFIGLHRQAEAEMSFKVVEKMTPDEKVGVVVLVDGRPQVIEYSDLPKPLAEKRGEDGQLAYWAGSIAIHALETAFIERLVGVHRLPFHRAIKKVPHVGPTGEVVKPAEPNAVKFEQFIFDALPEASRFVVVETERAVEFEPLKNAVGPDSPATVHQRMSDLFGGWLEQAGAVVPRRGDGTVPFAIEISPLFALDAHELKSKIEPGLVIERPIYLR</sequence>
<reference evidence="4 5" key="1">
    <citation type="submission" date="2023-03" db="EMBL/GenBank/DDBJ databases">
        <title>Paludisphaera mucosa sp. nov. a novel planctomycete from northern fen.</title>
        <authorList>
            <person name="Ivanova A."/>
        </authorList>
    </citation>
    <scope>NUCLEOTIDE SEQUENCE [LARGE SCALE GENOMIC DNA]</scope>
    <source>
        <strain evidence="4 5">Pla2</strain>
    </source>
</reference>
<evidence type="ECO:0000256" key="2">
    <source>
        <dbReference type="ARBA" id="ARBA00022679"/>
    </source>
</evidence>
<dbReference type="InterPro" id="IPR002618">
    <property type="entry name" value="UDPGP_fam"/>
</dbReference>
<dbReference type="SUPFAM" id="SSF53448">
    <property type="entry name" value="Nucleotide-diphospho-sugar transferases"/>
    <property type="match status" value="1"/>
</dbReference>
<gene>
    <name evidence="4" type="ORF">PZE19_02255</name>
</gene>
<name>A0ABT6F4T5_9BACT</name>
<evidence type="ECO:0000313" key="4">
    <source>
        <dbReference type="EMBL" id="MDG3002598.1"/>
    </source>
</evidence>
<dbReference type="PANTHER" id="PTHR11952">
    <property type="entry name" value="UDP- GLUCOSE PYROPHOSPHORYLASE"/>
    <property type="match status" value="1"/>
</dbReference>
<dbReference type="EMBL" id="JARRAG010000001">
    <property type="protein sequence ID" value="MDG3002598.1"/>
    <property type="molecule type" value="Genomic_DNA"/>
</dbReference>
<dbReference type="Proteomes" id="UP001216907">
    <property type="component" value="Unassembled WGS sequence"/>
</dbReference>
<dbReference type="RefSeq" id="WP_277858962.1">
    <property type="nucleotide sequence ID" value="NZ_JARRAG010000001.1"/>
</dbReference>
<keyword evidence="3" id="KW-0548">Nucleotidyltransferase</keyword>
<dbReference type="CDD" id="cd04193">
    <property type="entry name" value="UDPGlcNAc_PPase"/>
    <property type="match status" value="1"/>
</dbReference>
<evidence type="ECO:0000256" key="3">
    <source>
        <dbReference type="ARBA" id="ARBA00022695"/>
    </source>
</evidence>
<comment type="similarity">
    <text evidence="1">Belongs to the UDPGP type 1 family.</text>
</comment>
<organism evidence="4 5">
    <name type="scientific">Paludisphaera mucosa</name>
    <dbReference type="NCBI Taxonomy" id="3030827"/>
    <lineage>
        <taxon>Bacteria</taxon>
        <taxon>Pseudomonadati</taxon>
        <taxon>Planctomycetota</taxon>
        <taxon>Planctomycetia</taxon>
        <taxon>Isosphaerales</taxon>
        <taxon>Isosphaeraceae</taxon>
        <taxon>Paludisphaera</taxon>
    </lineage>
</organism>